<evidence type="ECO:0000259" key="3">
    <source>
        <dbReference type="Pfam" id="PF12550"/>
    </source>
</evidence>
<evidence type="ECO:0000313" key="5">
    <source>
        <dbReference type="Proteomes" id="UP001295423"/>
    </source>
</evidence>
<dbReference type="Proteomes" id="UP001295423">
    <property type="component" value="Unassembled WGS sequence"/>
</dbReference>
<gene>
    <name evidence="4" type="ORF">CYCCA115_LOCUS6443</name>
</gene>
<dbReference type="InterPro" id="IPR022210">
    <property type="entry name" value="TF_GCR1-like"/>
</dbReference>
<accession>A0AAD2FL24</accession>
<organism evidence="4 5">
    <name type="scientific">Cylindrotheca closterium</name>
    <dbReference type="NCBI Taxonomy" id="2856"/>
    <lineage>
        <taxon>Eukaryota</taxon>
        <taxon>Sar</taxon>
        <taxon>Stramenopiles</taxon>
        <taxon>Ochrophyta</taxon>
        <taxon>Bacillariophyta</taxon>
        <taxon>Bacillariophyceae</taxon>
        <taxon>Bacillariophycidae</taxon>
        <taxon>Bacillariales</taxon>
        <taxon>Bacillariaceae</taxon>
        <taxon>Cylindrotheca</taxon>
    </lineage>
</organism>
<feature type="domain" description="Transcription activator GCR1-like" evidence="3">
    <location>
        <begin position="160"/>
        <end position="240"/>
    </location>
</feature>
<evidence type="ECO:0000313" key="4">
    <source>
        <dbReference type="EMBL" id="CAJ1939131.1"/>
    </source>
</evidence>
<protein>
    <recommendedName>
        <fullName evidence="3">Transcription activator GCR1-like domain-containing protein</fullName>
    </recommendedName>
</protein>
<evidence type="ECO:0000256" key="2">
    <source>
        <dbReference type="SAM" id="MobiDB-lite"/>
    </source>
</evidence>
<dbReference type="EMBL" id="CAKOGP040000779">
    <property type="protein sequence ID" value="CAJ1939131.1"/>
    <property type="molecule type" value="Genomic_DNA"/>
</dbReference>
<dbReference type="Pfam" id="PF12550">
    <property type="entry name" value="GCR1_C"/>
    <property type="match status" value="1"/>
</dbReference>
<evidence type="ECO:0000256" key="1">
    <source>
        <dbReference type="SAM" id="Coils"/>
    </source>
</evidence>
<feature type="region of interest" description="Disordered" evidence="2">
    <location>
        <begin position="1"/>
        <end position="21"/>
    </location>
</feature>
<feature type="coiled-coil region" evidence="1">
    <location>
        <begin position="63"/>
        <end position="90"/>
    </location>
</feature>
<dbReference type="AlphaFoldDB" id="A0AAD2FL24"/>
<keyword evidence="1" id="KW-0175">Coiled coil</keyword>
<sequence>MATNKRTRIQTGHNEPSDRHRKKQCNTLFLENHTETMRRELPHAVEVQTVTVDTVLPVIIERLISLEQAVEQTTKEVKEAKLEIIELINNLKETIPAMMRETMLEVWQSIFSGMATTIGDMRSAAAAGATAPPPPPAMQQQTIPAAAANLLVLTERIRTFTFQSQHNSLKGLWDEWHGLGNYQDLPIAGGVAALEELHGAKWRNTRTNIQQRVSRQGKICLGIKKKSEAESKSIDSVCNEWNRKYAMELNKNMRRFVEFLQEENWIPVPTRRGRRSDT</sequence>
<reference evidence="4" key="1">
    <citation type="submission" date="2023-08" db="EMBL/GenBank/DDBJ databases">
        <authorList>
            <person name="Audoor S."/>
            <person name="Bilcke G."/>
        </authorList>
    </citation>
    <scope>NUCLEOTIDE SEQUENCE</scope>
</reference>
<comment type="caution">
    <text evidence="4">The sequence shown here is derived from an EMBL/GenBank/DDBJ whole genome shotgun (WGS) entry which is preliminary data.</text>
</comment>
<proteinExistence type="predicted"/>
<keyword evidence="5" id="KW-1185">Reference proteome</keyword>
<name>A0AAD2FL24_9STRA</name>